<organism evidence="2 3">
    <name type="scientific">Marasmiellus scandens</name>
    <dbReference type="NCBI Taxonomy" id="2682957"/>
    <lineage>
        <taxon>Eukaryota</taxon>
        <taxon>Fungi</taxon>
        <taxon>Dikarya</taxon>
        <taxon>Basidiomycota</taxon>
        <taxon>Agaricomycotina</taxon>
        <taxon>Agaricomycetes</taxon>
        <taxon>Agaricomycetidae</taxon>
        <taxon>Agaricales</taxon>
        <taxon>Marasmiineae</taxon>
        <taxon>Omphalotaceae</taxon>
        <taxon>Marasmiellus</taxon>
    </lineage>
</organism>
<dbReference type="PANTHER" id="PTHR15615">
    <property type="match status" value="1"/>
</dbReference>
<dbReference type="InterPro" id="IPR013922">
    <property type="entry name" value="Cyclin_PHO80-like"/>
</dbReference>
<evidence type="ECO:0000256" key="1">
    <source>
        <dbReference type="SAM" id="MobiDB-lite"/>
    </source>
</evidence>
<gene>
    <name evidence="2" type="ORF">VKT23_002344</name>
</gene>
<evidence type="ECO:0000313" key="3">
    <source>
        <dbReference type="Proteomes" id="UP001498398"/>
    </source>
</evidence>
<evidence type="ECO:0000313" key="2">
    <source>
        <dbReference type="EMBL" id="KAK7470928.1"/>
    </source>
</evidence>
<feature type="region of interest" description="Disordered" evidence="1">
    <location>
        <begin position="146"/>
        <end position="176"/>
    </location>
</feature>
<dbReference type="Gene3D" id="1.10.472.10">
    <property type="entry name" value="Cyclin-like"/>
    <property type="match status" value="1"/>
</dbReference>
<dbReference type="Proteomes" id="UP001498398">
    <property type="component" value="Unassembled WGS sequence"/>
</dbReference>
<name>A0ABR1K771_9AGAR</name>
<feature type="region of interest" description="Disordered" evidence="1">
    <location>
        <begin position="1"/>
        <end position="26"/>
    </location>
</feature>
<dbReference type="CDD" id="cd20557">
    <property type="entry name" value="CYCLIN_ScPCL1-like"/>
    <property type="match status" value="1"/>
</dbReference>
<proteinExistence type="predicted"/>
<dbReference type="EMBL" id="JBANRG010000002">
    <property type="protein sequence ID" value="KAK7470928.1"/>
    <property type="molecule type" value="Genomic_DNA"/>
</dbReference>
<keyword evidence="3" id="KW-1185">Reference proteome</keyword>
<sequence length="707" mass="79150">MPVPVPCLPKQPAHPVIKAHHSDDNQGNNLSFHGLTLPVSPTGPPPSFGTREQWINSLPSWRRSKPRRIWEDDSHLLNSGLEQSFHKGLAGAVNAPVIKGAHAEACIPPLSSDVDMHISADHPSAFGGSFNRNSLNVTYDDHTRGAFSPIFEDQSPTSRSDRDPSSSPMEPITPFGDFVDRAVTTSQYQHVPYETQQTFAQPGTEMPNEPVPAPASAPELTATLGYRRLAEPLSDWIANFVWKACTTGLNLPGRPIHNTSKTYPASPPDYLADSVHSLLLFTLLQPSAIFLSLWYIVRLPIYFGTVGLNAEHVKELRFRVALLGDSRSGQDRETMESYAPFRLVVLGCMLANKWLDDHTFSNKNWHSISKVPIQLLNKLESLALDIFSYDLSVSSSDWSQWMSQVLSYHTSLSSPCFPQPISRPSSSPHYIIRVAIEEIIQAPAASNFDPSNPQPVFLGLEERKRERLAKEQALMNSDVLEIDLDEDGPLREEYMPRRRASTRSAGSENHPPIRQQNWETNRHAIERCLPPPAKWSPAGDEPILRENNRAYGRYVAVQPTPAHNVPPYHMLPTYQPNEVAYANQPWLTHASYAPAKPPTFMAPAFDFSAVHHPPPAPAYNPLLFPFALSHSRSNSYSHDQDTSQSRNHMRSYSQSQYEYRCSDLRMTANELTSVQNETWGPAGHYVYPAPAFVPHPSVSYQSAWLRT</sequence>
<dbReference type="PANTHER" id="PTHR15615:SF27">
    <property type="entry name" value="PHO85 CYCLIN CLG1"/>
    <property type="match status" value="1"/>
</dbReference>
<comment type="caution">
    <text evidence="2">The sequence shown here is derived from an EMBL/GenBank/DDBJ whole genome shotgun (WGS) entry which is preliminary data.</text>
</comment>
<dbReference type="Pfam" id="PF08613">
    <property type="entry name" value="Cyclin"/>
    <property type="match status" value="1"/>
</dbReference>
<protein>
    <submittedName>
        <fullName evidence="2">Uncharacterized protein</fullName>
    </submittedName>
</protein>
<reference evidence="2 3" key="1">
    <citation type="submission" date="2024-01" db="EMBL/GenBank/DDBJ databases">
        <title>A draft genome for the cacao thread blight pathogen Marasmiellus scandens.</title>
        <authorList>
            <person name="Baruah I.K."/>
            <person name="Leung J."/>
            <person name="Bukari Y."/>
            <person name="Amoako-Attah I."/>
            <person name="Meinhardt L.W."/>
            <person name="Bailey B.A."/>
            <person name="Cohen S.P."/>
        </authorList>
    </citation>
    <scope>NUCLEOTIDE SEQUENCE [LARGE SCALE GENOMIC DNA]</scope>
    <source>
        <strain evidence="2 3">GH-19</strain>
    </source>
</reference>
<accession>A0ABR1K771</accession>